<dbReference type="EMBL" id="PPEA01000427">
    <property type="protein sequence ID" value="PQM46865.1"/>
    <property type="molecule type" value="Genomic_DNA"/>
</dbReference>
<organism evidence="2 3">
    <name type="scientific">Mycobacterium talmoniae</name>
    <dbReference type="NCBI Taxonomy" id="1858794"/>
    <lineage>
        <taxon>Bacteria</taxon>
        <taxon>Bacillati</taxon>
        <taxon>Actinomycetota</taxon>
        <taxon>Actinomycetes</taxon>
        <taxon>Mycobacteriales</taxon>
        <taxon>Mycobacteriaceae</taxon>
        <taxon>Mycobacterium</taxon>
    </lineage>
</organism>
<protein>
    <submittedName>
        <fullName evidence="2">Uncharacterized protein</fullName>
    </submittedName>
</protein>
<feature type="region of interest" description="Disordered" evidence="1">
    <location>
        <begin position="45"/>
        <end position="64"/>
    </location>
</feature>
<evidence type="ECO:0000313" key="3">
    <source>
        <dbReference type="Proteomes" id="UP000238296"/>
    </source>
</evidence>
<proteinExistence type="predicted"/>
<dbReference type="Proteomes" id="UP000238296">
    <property type="component" value="Unassembled WGS sequence"/>
</dbReference>
<comment type="caution">
    <text evidence="2">The sequence shown here is derived from an EMBL/GenBank/DDBJ whole genome shotgun (WGS) entry which is preliminary data.</text>
</comment>
<accession>A0A2S8BJR6</accession>
<reference evidence="2 3" key="1">
    <citation type="journal article" date="2017" name="Int. J. Syst. Evol. Microbiol.">
        <title>Mycobacterium talmoniae sp. nov., a slowly growing mycobacterium isolated from human respiratory samples.</title>
        <authorList>
            <person name="Davidson R.M."/>
            <person name="DeGroote M.A."/>
            <person name="Marola J.L."/>
            <person name="Buss S."/>
            <person name="Jones V."/>
            <person name="McNeil M.R."/>
            <person name="Freifeld A.G."/>
            <person name="Elaine Epperson L."/>
            <person name="Hasan N.A."/>
            <person name="Jackson M."/>
            <person name="Iwen P.C."/>
            <person name="Salfinger M."/>
            <person name="Strong M."/>
        </authorList>
    </citation>
    <scope>NUCLEOTIDE SEQUENCE [LARGE SCALE GENOMIC DNA]</scope>
    <source>
        <strain evidence="2 3">ATCC BAA-2683</strain>
    </source>
</reference>
<sequence length="64" mass="7124">MLVEATGLQRIGKRHPGGVDLDDDRTGAVRFVEVNHLDRVGTVEPGNLHRAHRNPFSSNLLPER</sequence>
<dbReference type="AlphaFoldDB" id="A0A2S8BJR6"/>
<name>A0A2S8BJR6_9MYCO</name>
<feature type="compositionally biased region" description="Polar residues" evidence="1">
    <location>
        <begin position="55"/>
        <end position="64"/>
    </location>
</feature>
<evidence type="ECO:0000313" key="2">
    <source>
        <dbReference type="EMBL" id="PQM46865.1"/>
    </source>
</evidence>
<evidence type="ECO:0000256" key="1">
    <source>
        <dbReference type="SAM" id="MobiDB-lite"/>
    </source>
</evidence>
<gene>
    <name evidence="2" type="ORF">C1Y40_02963</name>
</gene>